<name>A0A9X2HSU1_9SPHN</name>
<proteinExistence type="inferred from homology"/>
<dbReference type="Proteomes" id="UP001139486">
    <property type="component" value="Unassembled WGS sequence"/>
</dbReference>
<sequence length="305" mass="33552">MTDIPFVDAHVHFWDLDHLRYDWLTPPFDASGPNGDVSPIARTYLPADYQAETAAWRVLGAVHVDAGACADQAWDETVWLERLGDETGLPTAIVAYADLADPAVDEALARQAESPRVRGIRQIVNWHADPQRTYTPDDMTLSPAWQRGFARLAAHGLSFDLQCYPGPMAALAPVLARHGDVPVFLNHMGMPVVSDADGLAQWRAGLRALAALPHVAIKLSGMGFVRRDWTPDLVRPLILEAIDLFGPDRAMFASDLPTDRLFGTVDAHLSAYHAIVADFGLSQRRALFGGNANRLYRLDLDLETL</sequence>
<evidence type="ECO:0000256" key="1">
    <source>
        <dbReference type="ARBA" id="ARBA00038310"/>
    </source>
</evidence>
<reference evidence="3" key="1">
    <citation type="submission" date="2022-05" db="EMBL/GenBank/DDBJ databases">
        <title>Sphingomonas sp. strain RP10 Genome sequencing and assembly.</title>
        <authorList>
            <person name="Kim I."/>
        </authorList>
    </citation>
    <scope>NUCLEOTIDE SEQUENCE</scope>
    <source>
        <strain evidence="3">RP10</strain>
    </source>
</reference>
<comment type="caution">
    <text evidence="3">The sequence shown here is derived from an EMBL/GenBank/DDBJ whole genome shotgun (WGS) entry which is preliminary data.</text>
</comment>
<accession>A0A9X2HSU1</accession>
<gene>
    <name evidence="3" type="ORF">M9979_13660</name>
</gene>
<evidence type="ECO:0000259" key="2">
    <source>
        <dbReference type="Pfam" id="PF04909"/>
    </source>
</evidence>
<dbReference type="InterPro" id="IPR032466">
    <property type="entry name" value="Metal_Hydrolase"/>
</dbReference>
<organism evidence="3 4">
    <name type="scientific">Sphingomonas liriopis</name>
    <dbReference type="NCBI Taxonomy" id="2949094"/>
    <lineage>
        <taxon>Bacteria</taxon>
        <taxon>Pseudomonadati</taxon>
        <taxon>Pseudomonadota</taxon>
        <taxon>Alphaproteobacteria</taxon>
        <taxon>Sphingomonadales</taxon>
        <taxon>Sphingomonadaceae</taxon>
        <taxon>Sphingomonas</taxon>
    </lineage>
</organism>
<dbReference type="EMBL" id="JAMLDY010000017">
    <property type="protein sequence ID" value="MCP3735917.1"/>
    <property type="molecule type" value="Genomic_DNA"/>
</dbReference>
<dbReference type="Gene3D" id="3.20.20.140">
    <property type="entry name" value="Metal-dependent hydrolases"/>
    <property type="match status" value="1"/>
</dbReference>
<comment type="similarity">
    <text evidence="1">Belongs to the metallo-dependent hydrolases superfamily.</text>
</comment>
<dbReference type="Pfam" id="PF04909">
    <property type="entry name" value="Amidohydro_2"/>
    <property type="match status" value="1"/>
</dbReference>
<evidence type="ECO:0000313" key="3">
    <source>
        <dbReference type="EMBL" id="MCP3735917.1"/>
    </source>
</evidence>
<dbReference type="InterPro" id="IPR006680">
    <property type="entry name" value="Amidohydro-rel"/>
</dbReference>
<dbReference type="GO" id="GO:0016787">
    <property type="term" value="F:hydrolase activity"/>
    <property type="evidence" value="ECO:0007669"/>
    <property type="project" value="InterPro"/>
</dbReference>
<dbReference type="InterPro" id="IPR052350">
    <property type="entry name" value="Metallo-dep_Lactonases"/>
</dbReference>
<dbReference type="PANTHER" id="PTHR43569:SF1">
    <property type="entry name" value="BLL3371 PROTEIN"/>
    <property type="match status" value="1"/>
</dbReference>
<protein>
    <submittedName>
        <fullName evidence="3">Amidohydrolase family protein</fullName>
    </submittedName>
</protein>
<dbReference type="SUPFAM" id="SSF51556">
    <property type="entry name" value="Metallo-dependent hydrolases"/>
    <property type="match status" value="1"/>
</dbReference>
<feature type="domain" description="Amidohydrolase-related" evidence="2">
    <location>
        <begin position="7"/>
        <end position="298"/>
    </location>
</feature>
<dbReference type="RefSeq" id="WP_254289912.1">
    <property type="nucleotide sequence ID" value="NZ_JAMLDY010000017.1"/>
</dbReference>
<dbReference type="AlphaFoldDB" id="A0A9X2HSU1"/>
<keyword evidence="4" id="KW-1185">Reference proteome</keyword>
<evidence type="ECO:0000313" key="4">
    <source>
        <dbReference type="Proteomes" id="UP001139486"/>
    </source>
</evidence>
<dbReference type="PANTHER" id="PTHR43569">
    <property type="entry name" value="AMIDOHYDROLASE"/>
    <property type="match status" value="1"/>
</dbReference>